<sequence>MSDDEFDNFPDEFADIQDVDWAGLLAGPSHPSETHGSPHAEPLAETSGQTSLLHEVHNANDTTLSSHYFSDNDDMDASFLAELDRVEQSLTRTWASSNTIPSGAGRTSQMVASHPSRSNIASLDQRHGNIESPHNCCVC</sequence>
<dbReference type="EMBL" id="JADNYJ010000087">
    <property type="protein sequence ID" value="KAF8887962.1"/>
    <property type="molecule type" value="Genomic_DNA"/>
</dbReference>
<evidence type="ECO:0000313" key="2">
    <source>
        <dbReference type="EMBL" id="KAF8887962.1"/>
    </source>
</evidence>
<protein>
    <submittedName>
        <fullName evidence="2">Uncharacterized protein</fullName>
    </submittedName>
</protein>
<keyword evidence="3" id="KW-1185">Reference proteome</keyword>
<name>A0A9P5NJZ1_GYMJU</name>
<organism evidence="2 3">
    <name type="scientific">Gymnopilus junonius</name>
    <name type="common">Spectacular rustgill mushroom</name>
    <name type="synonym">Gymnopilus spectabilis subsp. junonius</name>
    <dbReference type="NCBI Taxonomy" id="109634"/>
    <lineage>
        <taxon>Eukaryota</taxon>
        <taxon>Fungi</taxon>
        <taxon>Dikarya</taxon>
        <taxon>Basidiomycota</taxon>
        <taxon>Agaricomycotina</taxon>
        <taxon>Agaricomycetes</taxon>
        <taxon>Agaricomycetidae</taxon>
        <taxon>Agaricales</taxon>
        <taxon>Agaricineae</taxon>
        <taxon>Hymenogastraceae</taxon>
        <taxon>Gymnopilus</taxon>
    </lineage>
</organism>
<gene>
    <name evidence="2" type="ORF">CPB84DRAFT_1481879</name>
</gene>
<proteinExistence type="predicted"/>
<reference evidence="2" key="1">
    <citation type="submission" date="2020-11" db="EMBL/GenBank/DDBJ databases">
        <authorList>
            <consortium name="DOE Joint Genome Institute"/>
            <person name="Ahrendt S."/>
            <person name="Riley R."/>
            <person name="Andreopoulos W."/>
            <person name="LaButti K."/>
            <person name="Pangilinan J."/>
            <person name="Ruiz-duenas F.J."/>
            <person name="Barrasa J.M."/>
            <person name="Sanchez-Garcia M."/>
            <person name="Camarero S."/>
            <person name="Miyauchi S."/>
            <person name="Serrano A."/>
            <person name="Linde D."/>
            <person name="Babiker R."/>
            <person name="Drula E."/>
            <person name="Ayuso-Fernandez I."/>
            <person name="Pacheco R."/>
            <person name="Padilla G."/>
            <person name="Ferreira P."/>
            <person name="Barriuso J."/>
            <person name="Kellner H."/>
            <person name="Castanera R."/>
            <person name="Alfaro M."/>
            <person name="Ramirez L."/>
            <person name="Pisabarro A.G."/>
            <person name="Kuo A."/>
            <person name="Tritt A."/>
            <person name="Lipzen A."/>
            <person name="He G."/>
            <person name="Yan M."/>
            <person name="Ng V."/>
            <person name="Cullen D."/>
            <person name="Martin F."/>
            <person name="Rosso M.-N."/>
            <person name="Henrissat B."/>
            <person name="Hibbett D."/>
            <person name="Martinez A.T."/>
            <person name="Grigoriev I.V."/>
        </authorList>
    </citation>
    <scope>NUCLEOTIDE SEQUENCE</scope>
    <source>
        <strain evidence="2">AH 44721</strain>
    </source>
</reference>
<evidence type="ECO:0000313" key="3">
    <source>
        <dbReference type="Proteomes" id="UP000724874"/>
    </source>
</evidence>
<evidence type="ECO:0000256" key="1">
    <source>
        <dbReference type="SAM" id="MobiDB-lite"/>
    </source>
</evidence>
<accession>A0A9P5NJZ1</accession>
<dbReference type="Proteomes" id="UP000724874">
    <property type="component" value="Unassembled WGS sequence"/>
</dbReference>
<comment type="caution">
    <text evidence="2">The sequence shown here is derived from an EMBL/GenBank/DDBJ whole genome shotgun (WGS) entry which is preliminary data.</text>
</comment>
<feature type="region of interest" description="Disordered" evidence="1">
    <location>
        <begin position="23"/>
        <end position="57"/>
    </location>
</feature>
<dbReference type="OrthoDB" id="6105938at2759"/>
<dbReference type="AlphaFoldDB" id="A0A9P5NJZ1"/>